<dbReference type="GO" id="GO:0003735">
    <property type="term" value="F:structural constituent of ribosome"/>
    <property type="evidence" value="ECO:0007669"/>
    <property type="project" value="InterPro"/>
</dbReference>
<dbReference type="EMBL" id="CAJPDQ010000021">
    <property type="protein sequence ID" value="CAF9924180.1"/>
    <property type="molecule type" value="Genomic_DNA"/>
</dbReference>
<dbReference type="InterPro" id="IPR019189">
    <property type="entry name" value="Ribosomal_mL41"/>
</dbReference>
<keyword evidence="4" id="KW-0689">Ribosomal protein</keyword>
<proteinExistence type="inferred from homology"/>
<keyword evidence="8" id="KW-1185">Reference proteome</keyword>
<evidence type="ECO:0000313" key="8">
    <source>
        <dbReference type="Proteomes" id="UP000664169"/>
    </source>
</evidence>
<comment type="caution">
    <text evidence="7">The sequence shown here is derived from an EMBL/GenBank/DDBJ whole genome shotgun (WGS) entry which is preliminary data.</text>
</comment>
<name>A0A8H3FIA3_9LECA</name>
<dbReference type="PANTHER" id="PTHR21338">
    <property type="entry name" value="MITOCHONDRIAL RIBOSOMAL PROTEIN L41"/>
    <property type="match status" value="1"/>
</dbReference>
<evidence type="ECO:0000256" key="5">
    <source>
        <dbReference type="ARBA" id="ARBA00023128"/>
    </source>
</evidence>
<evidence type="ECO:0008006" key="9">
    <source>
        <dbReference type="Google" id="ProtNLM"/>
    </source>
</evidence>
<protein>
    <recommendedName>
        <fullName evidence="9">Mitochondrial ribosomal protein L27</fullName>
    </recommendedName>
</protein>
<accession>A0A8H3FIA3</accession>
<evidence type="ECO:0000256" key="6">
    <source>
        <dbReference type="ARBA" id="ARBA00023274"/>
    </source>
</evidence>
<dbReference type="GO" id="GO:0006412">
    <property type="term" value="P:translation"/>
    <property type="evidence" value="ECO:0007669"/>
    <property type="project" value="TreeGrafter"/>
</dbReference>
<evidence type="ECO:0000256" key="4">
    <source>
        <dbReference type="ARBA" id="ARBA00022980"/>
    </source>
</evidence>
<comment type="subcellular location">
    <subcellularLocation>
        <location evidence="1">Mitochondrion</location>
    </subcellularLocation>
</comment>
<comment type="similarity">
    <text evidence="2">Belongs to the mitochondrion-specific ribosomal protein mL41 family.</text>
</comment>
<reference evidence="7" key="1">
    <citation type="submission" date="2021-03" db="EMBL/GenBank/DDBJ databases">
        <authorList>
            <person name="Tagirdzhanova G."/>
        </authorList>
    </citation>
    <scope>NUCLEOTIDE SEQUENCE</scope>
</reference>
<evidence type="ECO:0000256" key="1">
    <source>
        <dbReference type="ARBA" id="ARBA00004173"/>
    </source>
</evidence>
<sequence>MSRLRILRKLPLTTKQVNKGYYKGTGSGSMGWHTKHGGYRIDWKKVRTYIVPTALEGFKLTPFVTKKMKPLKGDFAMLKPGLSPMSGEYYLRRWEEGGSGV</sequence>
<keyword evidence="6" id="KW-0687">Ribonucleoprotein</keyword>
<dbReference type="Proteomes" id="UP000664169">
    <property type="component" value="Unassembled WGS sequence"/>
</dbReference>
<keyword evidence="3" id="KW-0809">Transit peptide</keyword>
<dbReference type="GO" id="GO:0005762">
    <property type="term" value="C:mitochondrial large ribosomal subunit"/>
    <property type="evidence" value="ECO:0007669"/>
    <property type="project" value="InterPro"/>
</dbReference>
<evidence type="ECO:0000256" key="3">
    <source>
        <dbReference type="ARBA" id="ARBA00022946"/>
    </source>
</evidence>
<organism evidence="7 8">
    <name type="scientific">Gomphillus americanus</name>
    <dbReference type="NCBI Taxonomy" id="1940652"/>
    <lineage>
        <taxon>Eukaryota</taxon>
        <taxon>Fungi</taxon>
        <taxon>Dikarya</taxon>
        <taxon>Ascomycota</taxon>
        <taxon>Pezizomycotina</taxon>
        <taxon>Lecanoromycetes</taxon>
        <taxon>OSLEUM clade</taxon>
        <taxon>Ostropomycetidae</taxon>
        <taxon>Ostropales</taxon>
        <taxon>Graphidaceae</taxon>
        <taxon>Gomphilloideae</taxon>
        <taxon>Gomphillus</taxon>
    </lineage>
</organism>
<dbReference type="OrthoDB" id="408933at2759"/>
<evidence type="ECO:0000256" key="2">
    <source>
        <dbReference type="ARBA" id="ARBA00010152"/>
    </source>
</evidence>
<dbReference type="AlphaFoldDB" id="A0A8H3FIA3"/>
<dbReference type="PANTHER" id="PTHR21338:SF0">
    <property type="entry name" value="LARGE RIBOSOMAL SUBUNIT PROTEIN ML41"/>
    <property type="match status" value="1"/>
</dbReference>
<dbReference type="Pfam" id="PF09809">
    <property type="entry name" value="MRP-L27"/>
    <property type="match status" value="1"/>
</dbReference>
<evidence type="ECO:0000313" key="7">
    <source>
        <dbReference type="EMBL" id="CAF9924180.1"/>
    </source>
</evidence>
<keyword evidence="5" id="KW-0496">Mitochondrion</keyword>
<gene>
    <name evidence="7" type="ORF">GOMPHAMPRED_003542</name>
</gene>